<evidence type="ECO:0000313" key="2">
    <source>
        <dbReference type="Proteomes" id="UP000003779"/>
    </source>
</evidence>
<sequence length="48" mass="5469">MASIPCIGFRRIVDNRRCYGNIRERRCPEDARRAVLTPQAVPSGRPVD</sequence>
<dbReference type="AlphaFoldDB" id="J7L2U7"/>
<organism evidence="1 2">
    <name type="scientific">Nocardiopsis alba (strain ATCC BAA-2165 / BE74)</name>
    <dbReference type="NCBI Taxonomy" id="1205910"/>
    <lineage>
        <taxon>Bacteria</taxon>
        <taxon>Bacillati</taxon>
        <taxon>Actinomycetota</taxon>
        <taxon>Actinomycetes</taxon>
        <taxon>Streptosporangiales</taxon>
        <taxon>Nocardiopsidaceae</taxon>
        <taxon>Nocardiopsis</taxon>
    </lineage>
</organism>
<evidence type="ECO:0000313" key="1">
    <source>
        <dbReference type="EMBL" id="AFR05745.1"/>
    </source>
</evidence>
<reference evidence="1 2" key="1">
    <citation type="journal article" date="2012" name="J. Bacteriol.">
        <title>Whole-Genome Sequence of Nocardiopsis alba Strain ATCC BAA-2165, Associated with Honeybees.</title>
        <authorList>
            <person name="Qiao J."/>
            <person name="Chen L."/>
            <person name="Li Y."/>
            <person name="Wang J."/>
            <person name="Zhang W."/>
            <person name="Chen S."/>
        </authorList>
    </citation>
    <scope>NUCLEOTIDE SEQUENCE [LARGE SCALE GENOMIC DNA]</scope>
    <source>
        <strain evidence="2">ATCC BAA-2165 / BE74</strain>
    </source>
</reference>
<dbReference type="KEGG" id="nal:B005_2086"/>
<dbReference type="HOGENOM" id="CLU_3155426_0_0_11"/>
<dbReference type="STRING" id="1205910.B005_2086"/>
<dbReference type="Proteomes" id="UP000003779">
    <property type="component" value="Chromosome"/>
</dbReference>
<reference evidence="2" key="2">
    <citation type="submission" date="2012-08" db="EMBL/GenBank/DDBJ databases">
        <title>Whole-genome sequence of Nocardiopsis alba strain ATCC BAA-2165 associated with honeybees.</title>
        <authorList>
            <person name="Qiao J."/>
            <person name="Chen L."/>
            <person name="Li Y."/>
            <person name="Wang J."/>
            <person name="Zhang W."/>
            <person name="Chen S."/>
        </authorList>
    </citation>
    <scope>NUCLEOTIDE SEQUENCE [LARGE SCALE GENOMIC DNA]</scope>
    <source>
        <strain evidence="2">ATCC BAA-2165 / BE74</strain>
    </source>
</reference>
<name>J7L2U7_NOCAA</name>
<dbReference type="EMBL" id="CP003788">
    <property type="protein sequence ID" value="AFR05745.1"/>
    <property type="molecule type" value="Genomic_DNA"/>
</dbReference>
<gene>
    <name evidence="1" type="ordered locus">B005_2086</name>
</gene>
<proteinExistence type="predicted"/>
<protein>
    <submittedName>
        <fullName evidence="1">Uncharacterized protein</fullName>
    </submittedName>
</protein>
<dbReference type="PATRIC" id="fig|1205910.3.peg.1972"/>
<accession>J7L2U7</accession>